<comment type="caution">
    <text evidence="1">The sequence shown here is derived from an EMBL/GenBank/DDBJ whole genome shotgun (WGS) entry which is preliminary data.</text>
</comment>
<dbReference type="EMBL" id="JAHHQF010000110">
    <property type="protein sequence ID" value="MBT9283535.1"/>
    <property type="molecule type" value="Genomic_DNA"/>
</dbReference>
<dbReference type="EMBL" id="JAHHQF010000042">
    <property type="protein sequence ID" value="MBT9281685.1"/>
    <property type="molecule type" value="Genomic_DNA"/>
</dbReference>
<name>A0A947CXJ6_HYDSH</name>
<gene>
    <name evidence="1" type="ORF">KM312_03310</name>
    <name evidence="2" type="ORF">KM312_13025</name>
</gene>
<evidence type="ECO:0000313" key="2">
    <source>
        <dbReference type="EMBL" id="MBT9283535.1"/>
    </source>
</evidence>
<reference evidence="1" key="1">
    <citation type="journal article" date="2021" name="Microbiology">
        <title>Metagenomic Analysis of the Microbial Community in the Underground Coal Fire Area (Kemerovo Region, Russia) Revealed Predominance of Thermophilic Members of the Phyla Deinococcus-thermus, Aquificae, and Firmicutes.</title>
        <authorList>
            <person name="Kadnikov V."/>
            <person name="Mardanov A.V."/>
            <person name="Beletsky A.V."/>
            <person name="Karnachuk O.V."/>
            <person name="Ravin N.V."/>
        </authorList>
    </citation>
    <scope>NUCLEOTIDE SEQUENCE</scope>
    <source>
        <strain evidence="1">RBS10-49</strain>
    </source>
</reference>
<evidence type="ECO:0000313" key="1">
    <source>
        <dbReference type="EMBL" id="MBT9281685.1"/>
    </source>
</evidence>
<dbReference type="Proteomes" id="UP000748108">
    <property type="component" value="Unassembled WGS sequence"/>
</dbReference>
<evidence type="ECO:0000313" key="3">
    <source>
        <dbReference type="Proteomes" id="UP000748108"/>
    </source>
</evidence>
<dbReference type="AlphaFoldDB" id="A0A947CXJ6"/>
<sequence length="54" mass="6162">MTPDFRMALLELLRKHPDEPEADALEADAFCDGLRWPAHKLMELVVGELVVSER</sequence>
<accession>A0A947CXJ6</accession>
<protein>
    <submittedName>
        <fullName evidence="1">Uncharacterized protein</fullName>
    </submittedName>
</protein>
<proteinExistence type="predicted"/>
<organism evidence="1 3">
    <name type="scientific">Hydrogenibacillus schlegelii</name>
    <name type="common">Bacillus schlegelii</name>
    <dbReference type="NCBI Taxonomy" id="1484"/>
    <lineage>
        <taxon>Bacteria</taxon>
        <taxon>Bacillati</taxon>
        <taxon>Bacillota</taxon>
        <taxon>Bacilli</taxon>
        <taxon>Bacillales</taxon>
        <taxon>Bacillales Family X. Incertae Sedis</taxon>
        <taxon>Hydrogenibacillus</taxon>
    </lineage>
</organism>